<evidence type="ECO:0000313" key="4">
    <source>
        <dbReference type="Proteomes" id="UP001519342"/>
    </source>
</evidence>
<dbReference type="PANTHER" id="PTHR38032:SF1">
    <property type="entry name" value="RNA-BINDING PROTEIN KHPB N-TERMINAL DOMAIN-CONTAINING PROTEIN"/>
    <property type="match status" value="1"/>
</dbReference>
<dbReference type="Proteomes" id="UP001519342">
    <property type="component" value="Unassembled WGS sequence"/>
</dbReference>
<accession>A0ABS4GDF0</accession>
<feature type="domain" description="Flagellar Assembly Protein A N-terminal region" evidence="2">
    <location>
        <begin position="33"/>
        <end position="198"/>
    </location>
</feature>
<dbReference type="RefSeq" id="WP_209511474.1">
    <property type="nucleotide sequence ID" value="NZ_JAGGKS010000004.1"/>
</dbReference>
<sequence length="488" mass="54504">MDLNNNTVDNRNQLEEFDNEEKELLKYKISHLVSANRLKLYIRIDLINNESTVDYEDIMNYIKEQDVVYGIDEKEIIEYCNKMEFSKELVAASGLDPVDGKDAELIYDFDTSNENKLKEKEDGTIDFQNLNNVVNVKKGDVLCHIIPEKEGTDGIDIYANDVSYKIGKKVYFSNGKNTYISEDGLQLCSSVDGCAKIIGNKVVVEDVYTVDNVGNETGNIDFPGSVVINGDVKAGFSVKAKQDIKVRGLVEGAYIEAGGEVIIGKGMNGMGKGTIYAKGNITSKYIENASVESEKNIYSETLINSNAIANGSIILKGHNASIIGGTSNAKEMIYAPTIGSKANSETNLIIDLSNYKQNEDAINKVKNKKLDLKREYNNKVKELEDLEDKMKILINSSIENRNVLRKSLIFKKAKVNKDICEIAKELEEEIPIDNIANHKIICKGIMYVNTRISIGWLKYRVRQDISYSKIYNDGSDIVVVPLKSSDII</sequence>
<feature type="coiled-coil region" evidence="1">
    <location>
        <begin position="355"/>
        <end position="396"/>
    </location>
</feature>
<gene>
    <name evidence="3" type="ORF">J2Z76_001591</name>
</gene>
<dbReference type="Pfam" id="PF03961">
    <property type="entry name" value="FapA"/>
    <property type="match status" value="1"/>
</dbReference>
<name>A0ABS4GDF0_9FIRM</name>
<comment type="caution">
    <text evidence="3">The sequence shown here is derived from an EMBL/GenBank/DDBJ whole genome shotgun (WGS) entry which is preliminary data.</text>
</comment>
<evidence type="ECO:0000256" key="1">
    <source>
        <dbReference type="SAM" id="Coils"/>
    </source>
</evidence>
<keyword evidence="4" id="KW-1185">Reference proteome</keyword>
<evidence type="ECO:0000313" key="3">
    <source>
        <dbReference type="EMBL" id="MBP1925730.1"/>
    </source>
</evidence>
<protein>
    <submittedName>
        <fullName evidence="3">Uncharacterized protein (DUF342 family)</fullName>
    </submittedName>
</protein>
<keyword evidence="1" id="KW-0175">Coiled coil</keyword>
<dbReference type="InterPro" id="IPR046866">
    <property type="entry name" value="FapA_N"/>
</dbReference>
<dbReference type="Pfam" id="PF20250">
    <property type="entry name" value="FapA_N"/>
    <property type="match status" value="1"/>
</dbReference>
<dbReference type="PANTHER" id="PTHR38032">
    <property type="entry name" value="POLYMERASE-RELATED"/>
    <property type="match status" value="1"/>
</dbReference>
<reference evidence="3 4" key="1">
    <citation type="submission" date="2021-03" db="EMBL/GenBank/DDBJ databases">
        <title>Genomic Encyclopedia of Type Strains, Phase IV (KMG-IV): sequencing the most valuable type-strain genomes for metagenomic binning, comparative biology and taxonomic classification.</title>
        <authorList>
            <person name="Goeker M."/>
        </authorList>
    </citation>
    <scope>NUCLEOTIDE SEQUENCE [LARGE SCALE GENOMIC DNA]</scope>
    <source>
        <strain evidence="3 4">DSM 24004</strain>
    </source>
</reference>
<dbReference type="EMBL" id="JAGGKS010000004">
    <property type="protein sequence ID" value="MBP1925730.1"/>
    <property type="molecule type" value="Genomic_DNA"/>
</dbReference>
<dbReference type="InterPro" id="IPR005646">
    <property type="entry name" value="FapA"/>
</dbReference>
<dbReference type="InterPro" id="IPR046865">
    <property type="entry name" value="FapA_b_solenoid"/>
</dbReference>
<organism evidence="3 4">
    <name type="scientific">Sedimentibacter acidaminivorans</name>
    <dbReference type="NCBI Taxonomy" id="913099"/>
    <lineage>
        <taxon>Bacteria</taxon>
        <taxon>Bacillati</taxon>
        <taxon>Bacillota</taxon>
        <taxon>Tissierellia</taxon>
        <taxon>Sedimentibacter</taxon>
    </lineage>
</organism>
<evidence type="ECO:0000259" key="2">
    <source>
        <dbReference type="Pfam" id="PF20250"/>
    </source>
</evidence>
<proteinExistence type="predicted"/>